<dbReference type="GO" id="GO:0009229">
    <property type="term" value="P:thiamine diphosphate biosynthetic process"/>
    <property type="evidence" value="ECO:0007669"/>
    <property type="project" value="InterPro"/>
</dbReference>
<keyword evidence="3 7" id="KW-0418">Kinase</keyword>
<dbReference type="EMBL" id="CP027665">
    <property type="protein sequence ID" value="AVO36963.1"/>
    <property type="molecule type" value="Genomic_DNA"/>
</dbReference>
<name>A0A2S0MMQ3_9RHOB</name>
<evidence type="ECO:0000256" key="3">
    <source>
        <dbReference type="ARBA" id="ARBA00022777"/>
    </source>
</evidence>
<evidence type="ECO:0000313" key="8">
    <source>
        <dbReference type="Proteomes" id="UP000237655"/>
    </source>
</evidence>
<proteinExistence type="predicted"/>
<dbReference type="Pfam" id="PF04265">
    <property type="entry name" value="TPK_B1_binding"/>
    <property type="match status" value="1"/>
</dbReference>
<evidence type="ECO:0000256" key="5">
    <source>
        <dbReference type="NCBIfam" id="TIGR01378"/>
    </source>
</evidence>
<reference evidence="8" key="1">
    <citation type="submission" date="2018-03" db="EMBL/GenBank/DDBJ databases">
        <title>Genomic analysis of the strain SH-1 isolated from shrimp intestine.</title>
        <authorList>
            <person name="Kim Y.-S."/>
            <person name="Kim S.-E."/>
            <person name="Kim K.-H."/>
        </authorList>
    </citation>
    <scope>NUCLEOTIDE SEQUENCE [LARGE SCALE GENOMIC DNA]</scope>
    <source>
        <strain evidence="8">SH-1</strain>
    </source>
</reference>
<organism evidence="7 8">
    <name type="scientific">Pukyongiella litopenaei</name>
    <dbReference type="NCBI Taxonomy" id="2605946"/>
    <lineage>
        <taxon>Bacteria</taxon>
        <taxon>Pseudomonadati</taxon>
        <taxon>Pseudomonadota</taxon>
        <taxon>Alphaproteobacteria</taxon>
        <taxon>Rhodobacterales</taxon>
        <taxon>Paracoccaceae</taxon>
        <taxon>Pukyongiella</taxon>
    </lineage>
</organism>
<dbReference type="KEGG" id="thas:C6Y53_04120"/>
<sequence length="227" mass="23715">MQQPILQSEQPVTLLGGGALYPGDLDLALSHAPTLAAADGGARAALRAGHMPVAVFGDFDSLDDRSRAALPADRLHRITEQDSTDFDKALRNIQAPVVVAAGFLGARMDHQLAALSTLLRHCDRRCVLIGEREVVFHAPPRIVVPVASGDVVSLFPLCPATGRSTGLRWPIDGLELAPGGRIGTSNVATGPVGLDTDGPGLLVILPRVRLGDVIPALAAAPVHPARQ</sequence>
<keyword evidence="8" id="KW-1185">Reference proteome</keyword>
<dbReference type="PANTHER" id="PTHR41299">
    <property type="entry name" value="THIAMINE PYROPHOSPHOKINASE"/>
    <property type="match status" value="1"/>
</dbReference>
<dbReference type="InterPro" id="IPR006282">
    <property type="entry name" value="Thi_PPkinase"/>
</dbReference>
<dbReference type="InterPro" id="IPR007371">
    <property type="entry name" value="TPK_catalytic"/>
</dbReference>
<dbReference type="GO" id="GO:0030975">
    <property type="term" value="F:thiamine binding"/>
    <property type="evidence" value="ECO:0007669"/>
    <property type="project" value="InterPro"/>
</dbReference>
<evidence type="ECO:0000256" key="4">
    <source>
        <dbReference type="ARBA" id="ARBA00022840"/>
    </source>
</evidence>
<dbReference type="Pfam" id="PF04263">
    <property type="entry name" value="TPK_catalytic"/>
    <property type="match status" value="1"/>
</dbReference>
<dbReference type="GO" id="GO:0005524">
    <property type="term" value="F:ATP binding"/>
    <property type="evidence" value="ECO:0007669"/>
    <property type="project" value="UniProtKB-KW"/>
</dbReference>
<dbReference type="SUPFAM" id="SSF63999">
    <property type="entry name" value="Thiamin pyrophosphokinase, catalytic domain"/>
    <property type="match status" value="1"/>
</dbReference>
<dbReference type="EC" id="2.7.6.2" evidence="5"/>
<feature type="domain" description="Thiamin pyrophosphokinase thiamin-binding" evidence="6">
    <location>
        <begin position="130"/>
        <end position="197"/>
    </location>
</feature>
<dbReference type="GO" id="GO:0016301">
    <property type="term" value="F:kinase activity"/>
    <property type="evidence" value="ECO:0007669"/>
    <property type="project" value="UniProtKB-KW"/>
</dbReference>
<dbReference type="Gene3D" id="3.40.50.10240">
    <property type="entry name" value="Thiamin pyrophosphokinase, catalytic domain"/>
    <property type="match status" value="1"/>
</dbReference>
<dbReference type="SMART" id="SM00983">
    <property type="entry name" value="TPK_B1_binding"/>
    <property type="match status" value="1"/>
</dbReference>
<evidence type="ECO:0000259" key="6">
    <source>
        <dbReference type="SMART" id="SM00983"/>
    </source>
</evidence>
<keyword evidence="2" id="KW-0547">Nucleotide-binding</keyword>
<dbReference type="GO" id="GO:0006772">
    <property type="term" value="P:thiamine metabolic process"/>
    <property type="evidence" value="ECO:0007669"/>
    <property type="project" value="UniProtKB-UniRule"/>
</dbReference>
<dbReference type="CDD" id="cd07995">
    <property type="entry name" value="TPK"/>
    <property type="match status" value="1"/>
</dbReference>
<dbReference type="InterPro" id="IPR007373">
    <property type="entry name" value="Thiamin_PyroPKinase_B1-bd"/>
</dbReference>
<dbReference type="InterPro" id="IPR053149">
    <property type="entry name" value="TPK"/>
</dbReference>
<dbReference type="AlphaFoldDB" id="A0A2S0MMQ3"/>
<dbReference type="GO" id="GO:0004788">
    <property type="term" value="F:thiamine diphosphokinase activity"/>
    <property type="evidence" value="ECO:0007669"/>
    <property type="project" value="UniProtKB-UniRule"/>
</dbReference>
<dbReference type="InterPro" id="IPR036371">
    <property type="entry name" value="TPK_B1-bd_sf"/>
</dbReference>
<accession>A0A2S0MMQ3</accession>
<dbReference type="PANTHER" id="PTHR41299:SF1">
    <property type="entry name" value="THIAMINE PYROPHOSPHOKINASE"/>
    <property type="match status" value="1"/>
</dbReference>
<protein>
    <recommendedName>
        <fullName evidence="5">Thiamine diphosphokinase</fullName>
        <ecNumber evidence="5">2.7.6.2</ecNumber>
    </recommendedName>
</protein>
<keyword evidence="1 7" id="KW-0808">Transferase</keyword>
<gene>
    <name evidence="7" type="ORF">C6Y53_04120</name>
</gene>
<dbReference type="NCBIfam" id="TIGR01378">
    <property type="entry name" value="thi_PPkinase"/>
    <property type="match status" value="1"/>
</dbReference>
<dbReference type="SUPFAM" id="SSF63862">
    <property type="entry name" value="Thiamin pyrophosphokinase, substrate-binding domain"/>
    <property type="match status" value="1"/>
</dbReference>
<dbReference type="Proteomes" id="UP000237655">
    <property type="component" value="Chromosome"/>
</dbReference>
<evidence type="ECO:0000256" key="2">
    <source>
        <dbReference type="ARBA" id="ARBA00022741"/>
    </source>
</evidence>
<evidence type="ECO:0000313" key="7">
    <source>
        <dbReference type="EMBL" id="AVO36963.1"/>
    </source>
</evidence>
<dbReference type="RefSeq" id="WP_106471277.1">
    <property type="nucleotide sequence ID" value="NZ_CP027665.1"/>
</dbReference>
<dbReference type="InterPro" id="IPR036759">
    <property type="entry name" value="TPK_catalytic_sf"/>
</dbReference>
<evidence type="ECO:0000256" key="1">
    <source>
        <dbReference type="ARBA" id="ARBA00022679"/>
    </source>
</evidence>
<keyword evidence="4" id="KW-0067">ATP-binding</keyword>